<evidence type="ECO:0000313" key="5">
    <source>
        <dbReference type="Proteomes" id="UP000288082"/>
    </source>
</evidence>
<reference evidence="4 5" key="1">
    <citation type="journal article" date="2019" name="Extremophiles">
        <title>Biogeography of thermophiles and predominance of Thermus scotoductus in domestic water heaters.</title>
        <authorList>
            <person name="Wilpiszeski R.L."/>
            <person name="Zhang Z."/>
            <person name="House C.H."/>
        </authorList>
    </citation>
    <scope>NUCLEOTIDE SEQUENCE [LARGE SCALE GENOMIC DNA]</scope>
    <source>
        <strain evidence="3 4">10_S10</strain>
        <strain evidence="2 5">38_S38</strain>
    </source>
</reference>
<dbReference type="Proteomes" id="UP000288073">
    <property type="component" value="Unassembled WGS sequence"/>
</dbReference>
<dbReference type="Proteomes" id="UP000288082">
    <property type="component" value="Unassembled WGS sequence"/>
</dbReference>
<proteinExistence type="predicted"/>
<dbReference type="InterPro" id="IPR010985">
    <property type="entry name" value="Ribbon_hlx_hlx"/>
</dbReference>
<dbReference type="Pfam" id="PF01402">
    <property type="entry name" value="RHH_1"/>
    <property type="match status" value="1"/>
</dbReference>
<dbReference type="CDD" id="cd22233">
    <property type="entry name" value="RHH_CopAso-like"/>
    <property type="match status" value="1"/>
</dbReference>
<evidence type="ECO:0000259" key="1">
    <source>
        <dbReference type="Pfam" id="PF01402"/>
    </source>
</evidence>
<evidence type="ECO:0000313" key="2">
    <source>
        <dbReference type="EMBL" id="RTH05412.1"/>
    </source>
</evidence>
<gene>
    <name evidence="3" type="ORF">CSW23_11435</name>
    <name evidence="2" type="ORF">CSW50_00385</name>
</gene>
<sequence>MVVVRLPKEIEERLTALARKTGRSKSYYVRQALLEYLDDLEDYYLAVERLEERLPGIPLDEVERRLGLSD</sequence>
<evidence type="ECO:0000313" key="3">
    <source>
        <dbReference type="EMBL" id="RTI14206.1"/>
    </source>
</evidence>
<dbReference type="Gene3D" id="1.10.1220.10">
    <property type="entry name" value="Met repressor-like"/>
    <property type="match status" value="1"/>
</dbReference>
<dbReference type="EMBL" id="PELM01000009">
    <property type="protein sequence ID" value="RTH05412.1"/>
    <property type="molecule type" value="Genomic_DNA"/>
</dbReference>
<dbReference type="RefSeq" id="WP_011171671.1">
    <property type="nucleotide sequence ID" value="NZ_PELM01000009.1"/>
</dbReference>
<evidence type="ECO:0000313" key="4">
    <source>
        <dbReference type="Proteomes" id="UP000288073"/>
    </source>
</evidence>
<name>A0A430RDE4_THESC</name>
<comment type="caution">
    <text evidence="2">The sequence shown here is derived from an EMBL/GenBank/DDBJ whole genome shotgun (WGS) entry which is preliminary data.</text>
</comment>
<organism evidence="2 5">
    <name type="scientific">Thermus scotoductus</name>
    <dbReference type="NCBI Taxonomy" id="37636"/>
    <lineage>
        <taxon>Bacteria</taxon>
        <taxon>Thermotogati</taxon>
        <taxon>Deinococcota</taxon>
        <taxon>Deinococci</taxon>
        <taxon>Thermales</taxon>
        <taxon>Thermaceae</taxon>
        <taxon>Thermus</taxon>
    </lineage>
</organism>
<dbReference type="InterPro" id="IPR013321">
    <property type="entry name" value="Arc_rbn_hlx_hlx"/>
</dbReference>
<dbReference type="InterPro" id="IPR002145">
    <property type="entry name" value="CopG"/>
</dbReference>
<dbReference type="GeneID" id="3167914"/>
<protein>
    <submittedName>
        <fullName evidence="2">Anti-toxin</fullName>
    </submittedName>
</protein>
<feature type="domain" description="Ribbon-helix-helix protein CopG" evidence="1">
    <location>
        <begin position="4"/>
        <end position="38"/>
    </location>
</feature>
<accession>A0A430RDE4</accession>
<dbReference type="EMBL" id="PEMN01000366">
    <property type="protein sequence ID" value="RTI14206.1"/>
    <property type="molecule type" value="Genomic_DNA"/>
</dbReference>
<dbReference type="SUPFAM" id="SSF47598">
    <property type="entry name" value="Ribbon-helix-helix"/>
    <property type="match status" value="1"/>
</dbReference>
<dbReference type="GO" id="GO:0006355">
    <property type="term" value="P:regulation of DNA-templated transcription"/>
    <property type="evidence" value="ECO:0007669"/>
    <property type="project" value="InterPro"/>
</dbReference>
<dbReference type="AlphaFoldDB" id="A0A430RDE4"/>